<protein>
    <submittedName>
        <fullName evidence="1">Uncharacterized protein</fullName>
    </submittedName>
</protein>
<dbReference type="AlphaFoldDB" id="A0A495XNC2"/>
<name>A0A495XNC2_9PSEU</name>
<evidence type="ECO:0000313" key="1">
    <source>
        <dbReference type="EMBL" id="RKT74406.1"/>
    </source>
</evidence>
<reference evidence="1 2" key="1">
    <citation type="submission" date="2018-10" db="EMBL/GenBank/DDBJ databases">
        <title>Sequencing the genomes of 1000 actinobacteria strains.</title>
        <authorList>
            <person name="Klenk H.-P."/>
        </authorList>
    </citation>
    <scope>NUCLEOTIDE SEQUENCE [LARGE SCALE GENOMIC DNA]</scope>
    <source>
        <strain evidence="1 2">DSM 43911</strain>
    </source>
</reference>
<comment type="caution">
    <text evidence="1">The sequence shown here is derived from an EMBL/GenBank/DDBJ whole genome shotgun (WGS) entry which is preliminary data.</text>
</comment>
<evidence type="ECO:0000313" key="2">
    <source>
        <dbReference type="Proteomes" id="UP000272729"/>
    </source>
</evidence>
<gene>
    <name evidence="1" type="ORF">DFJ66_7760</name>
</gene>
<accession>A0A495XNC2</accession>
<sequence>MPNWMTIQPLPFEPVFEKSRPTTRILVSNSSSRM</sequence>
<organism evidence="1 2">
    <name type="scientific">Saccharothrix variisporea</name>
    <dbReference type="NCBI Taxonomy" id="543527"/>
    <lineage>
        <taxon>Bacteria</taxon>
        <taxon>Bacillati</taxon>
        <taxon>Actinomycetota</taxon>
        <taxon>Actinomycetes</taxon>
        <taxon>Pseudonocardiales</taxon>
        <taxon>Pseudonocardiaceae</taxon>
        <taxon>Saccharothrix</taxon>
    </lineage>
</organism>
<keyword evidence="2" id="KW-1185">Reference proteome</keyword>
<dbReference type="Proteomes" id="UP000272729">
    <property type="component" value="Unassembled WGS sequence"/>
</dbReference>
<dbReference type="EMBL" id="RBXR01000001">
    <property type="protein sequence ID" value="RKT74406.1"/>
    <property type="molecule type" value="Genomic_DNA"/>
</dbReference>
<proteinExistence type="predicted"/>